<feature type="transmembrane region" description="Helical" evidence="7">
    <location>
        <begin position="60"/>
        <end position="84"/>
    </location>
</feature>
<evidence type="ECO:0000313" key="8">
    <source>
        <dbReference type="EMBL" id="NMG45368.1"/>
    </source>
</evidence>
<feature type="transmembrane region" description="Helical" evidence="7">
    <location>
        <begin position="6"/>
        <end position="23"/>
    </location>
</feature>
<comment type="caution">
    <text evidence="8">The sequence shown here is derived from an EMBL/GenBank/DDBJ whole genome shotgun (WGS) entry which is preliminary data.</text>
</comment>
<keyword evidence="7" id="KW-0874">Quinone</keyword>
<evidence type="ECO:0000256" key="1">
    <source>
        <dbReference type="ARBA" id="ARBA00004141"/>
    </source>
</evidence>
<evidence type="ECO:0000256" key="4">
    <source>
        <dbReference type="ARBA" id="ARBA00022692"/>
    </source>
</evidence>
<dbReference type="Proteomes" id="UP000623795">
    <property type="component" value="Unassembled WGS sequence"/>
</dbReference>
<accession>A0ABX1Q1X5</accession>
<dbReference type="GO" id="GO:0016491">
    <property type="term" value="F:oxidoreductase activity"/>
    <property type="evidence" value="ECO:0007669"/>
    <property type="project" value="UniProtKB-KW"/>
</dbReference>
<dbReference type="EC" id="7.1.1.-" evidence="7"/>
<keyword evidence="5 7" id="KW-1133">Transmembrane helix</keyword>
<comment type="function">
    <text evidence="7">NDH-1 shuttles electrons from NADH, via FMN and iron-sulfur (Fe-S) centers, to quinones in the respiratory chain. The immediate electron acceptor for the enzyme in this species is believed to be ubiquinone. Couples the redox reaction to proton translocation (for every two electrons transferred, four hydrogen ions are translocated across the cytoplasmic membrane), and thus conserves the redox energy in a proton gradient.</text>
</comment>
<dbReference type="RefSeq" id="WP_169257208.1">
    <property type="nucleotide sequence ID" value="NZ_WTVN01000029.1"/>
</dbReference>
<dbReference type="Gene3D" id="1.10.287.3510">
    <property type="match status" value="1"/>
</dbReference>
<keyword evidence="7" id="KW-0830">Ubiquinone</keyword>
<dbReference type="PANTHER" id="PTHR11434">
    <property type="entry name" value="NADH-UBIQUINONE OXIDOREDUCTASE SUBUNIT ND4L"/>
    <property type="match status" value="1"/>
</dbReference>
<feature type="transmembrane region" description="Helical" evidence="7">
    <location>
        <begin position="30"/>
        <end position="54"/>
    </location>
</feature>
<keyword evidence="7" id="KW-1278">Translocase</keyword>
<evidence type="ECO:0000256" key="6">
    <source>
        <dbReference type="ARBA" id="ARBA00023136"/>
    </source>
</evidence>
<dbReference type="InterPro" id="IPR039428">
    <property type="entry name" value="NUOK/Mnh_C1-like"/>
</dbReference>
<dbReference type="HAMAP" id="MF_01456">
    <property type="entry name" value="NDH1_NuoK"/>
    <property type="match status" value="1"/>
</dbReference>
<name>A0ABX1Q1X5_9RHOO</name>
<comment type="subcellular location">
    <subcellularLocation>
        <location evidence="7">Cell membrane</location>
        <topology evidence="7">Multi-pass membrane protein</topology>
    </subcellularLocation>
    <subcellularLocation>
        <location evidence="1">Membrane</location>
        <topology evidence="1">Multi-pass membrane protein</topology>
    </subcellularLocation>
</comment>
<protein>
    <recommendedName>
        <fullName evidence="7">NADH-quinone oxidoreductase subunit K</fullName>
        <ecNumber evidence="7">7.1.1.-</ecNumber>
    </recommendedName>
    <alternativeName>
        <fullName evidence="7">NADH dehydrogenase I subunit K</fullName>
    </alternativeName>
    <alternativeName>
        <fullName evidence="7">NDH-1 subunit K</fullName>
    </alternativeName>
</protein>
<dbReference type="NCBIfam" id="NF004323">
    <property type="entry name" value="PRK05715.1-5"/>
    <property type="match status" value="1"/>
</dbReference>
<keyword evidence="7" id="KW-1003">Cell membrane</keyword>
<reference evidence="8 9" key="1">
    <citation type="submission" date="2019-12" db="EMBL/GenBank/DDBJ databases">
        <title>Comparative genomics gives insights into the taxonomy of the Azoarcus-Aromatoleum group and reveals separate origins of nif in the plant-associated Azoarcus and non-plant-associated Aromatoleum sub-groups.</title>
        <authorList>
            <person name="Lafos M."/>
            <person name="Maluk M."/>
            <person name="Batista M."/>
            <person name="Junghare M."/>
            <person name="Carmona M."/>
            <person name="Faoro H."/>
            <person name="Cruz L.M."/>
            <person name="Battistoni F."/>
            <person name="De Souza E."/>
            <person name="Pedrosa F."/>
            <person name="Chen W.-M."/>
            <person name="Poole P.S."/>
            <person name="Dixon R.A."/>
            <person name="James E.K."/>
        </authorList>
    </citation>
    <scope>NUCLEOTIDE SEQUENCE [LARGE SCALE GENOMIC DNA]</scope>
    <source>
        <strain evidence="8 9">Td21</strain>
    </source>
</reference>
<keyword evidence="6 7" id="KW-0472">Membrane</keyword>
<keyword evidence="8" id="KW-0560">Oxidoreductase</keyword>
<gene>
    <name evidence="7 8" type="primary">nuoK</name>
    <name evidence="8" type="ORF">GPA22_16760</name>
</gene>
<evidence type="ECO:0000256" key="7">
    <source>
        <dbReference type="HAMAP-Rule" id="MF_01456"/>
    </source>
</evidence>
<dbReference type="EMBL" id="WTVN01000029">
    <property type="protein sequence ID" value="NMG45368.1"/>
    <property type="molecule type" value="Genomic_DNA"/>
</dbReference>
<keyword evidence="3 7" id="KW-0813">Transport</keyword>
<organism evidence="8 9">
    <name type="scientific">Aromatoleum toluvorans</name>
    <dbReference type="NCBI Taxonomy" id="92002"/>
    <lineage>
        <taxon>Bacteria</taxon>
        <taxon>Pseudomonadati</taxon>
        <taxon>Pseudomonadota</taxon>
        <taxon>Betaproteobacteria</taxon>
        <taxon>Rhodocyclales</taxon>
        <taxon>Rhodocyclaceae</taxon>
        <taxon>Aromatoleum</taxon>
    </lineage>
</organism>
<keyword evidence="7" id="KW-0520">NAD</keyword>
<keyword evidence="9" id="KW-1185">Reference proteome</keyword>
<dbReference type="Pfam" id="PF00420">
    <property type="entry name" value="Oxidored_q2"/>
    <property type="match status" value="1"/>
</dbReference>
<dbReference type="NCBIfam" id="NF004320">
    <property type="entry name" value="PRK05715.1-2"/>
    <property type="match status" value="1"/>
</dbReference>
<evidence type="ECO:0000256" key="2">
    <source>
        <dbReference type="ARBA" id="ARBA00010519"/>
    </source>
</evidence>
<sequence>MVPLSWYIALSASLFVIGLYGVLSRRNVLIVLMCLELMLSAVNINLVAFSFFLSHLGGQIFAIFVITVTAAEVAVALAIVIAYVRHKGSLKIDEISIMKG</sequence>
<keyword evidence="4 7" id="KW-0812">Transmembrane</keyword>
<dbReference type="InterPro" id="IPR001133">
    <property type="entry name" value="NADH_UbQ_OxRdtase_chain4L/K"/>
</dbReference>
<comment type="similarity">
    <text evidence="2 7">Belongs to the complex I subunit 4L family.</text>
</comment>
<proteinExistence type="inferred from homology"/>
<comment type="catalytic activity">
    <reaction evidence="7">
        <text>a quinone + NADH + 5 H(+)(in) = a quinol + NAD(+) + 4 H(+)(out)</text>
        <dbReference type="Rhea" id="RHEA:57888"/>
        <dbReference type="ChEBI" id="CHEBI:15378"/>
        <dbReference type="ChEBI" id="CHEBI:24646"/>
        <dbReference type="ChEBI" id="CHEBI:57540"/>
        <dbReference type="ChEBI" id="CHEBI:57945"/>
        <dbReference type="ChEBI" id="CHEBI:132124"/>
    </reaction>
</comment>
<evidence type="ECO:0000256" key="5">
    <source>
        <dbReference type="ARBA" id="ARBA00022989"/>
    </source>
</evidence>
<evidence type="ECO:0000256" key="3">
    <source>
        <dbReference type="ARBA" id="ARBA00022448"/>
    </source>
</evidence>
<dbReference type="NCBIfam" id="NF004321">
    <property type="entry name" value="PRK05715.1-3"/>
    <property type="match status" value="1"/>
</dbReference>
<evidence type="ECO:0000313" key="9">
    <source>
        <dbReference type="Proteomes" id="UP000623795"/>
    </source>
</evidence>
<dbReference type="PANTHER" id="PTHR11434:SF16">
    <property type="entry name" value="NADH-UBIQUINONE OXIDOREDUCTASE CHAIN 4L"/>
    <property type="match status" value="1"/>
</dbReference>
<comment type="subunit">
    <text evidence="7">NDH-1 is composed of 14 different subunits. Subunits NuoA, H, J, K, L, M, N constitute the membrane sector of the complex.</text>
</comment>